<accession>A0ABT2D0L5</accession>
<keyword evidence="3" id="KW-1185">Reference proteome</keyword>
<comment type="caution">
    <text evidence="2">The sequence shown here is derived from an EMBL/GenBank/DDBJ whole genome shotgun (WGS) entry which is preliminary data.</text>
</comment>
<name>A0ABT2D0L5_9BURK</name>
<dbReference type="Gene3D" id="1.10.890.40">
    <property type="match status" value="1"/>
</dbReference>
<feature type="signal peptide" evidence="1">
    <location>
        <begin position="1"/>
        <end position="17"/>
    </location>
</feature>
<gene>
    <name evidence="2" type="ORF">NX778_16945</name>
</gene>
<dbReference type="Proteomes" id="UP001204621">
    <property type="component" value="Unassembled WGS sequence"/>
</dbReference>
<feature type="chain" id="PRO_5045878342" description="Rap1a immunity protein domain-containing protein" evidence="1">
    <location>
        <begin position="18"/>
        <end position="156"/>
    </location>
</feature>
<reference evidence="2 3" key="1">
    <citation type="submission" date="2022-08" db="EMBL/GenBank/DDBJ databases">
        <title>Reclassification of Massilia species as members of the genera Telluria, Duganella, Pseudoduganella, Mokoshia gen. nov. and Zemynaea gen. nov. using orthogonal and non-orthogonal genome-based approaches.</title>
        <authorList>
            <person name="Bowman J.P."/>
        </authorList>
    </citation>
    <scope>NUCLEOTIDE SEQUENCE [LARGE SCALE GENOMIC DNA]</scope>
    <source>
        <strain evidence="2 3">JCM 31606</strain>
    </source>
</reference>
<protein>
    <recommendedName>
        <fullName evidence="4">Rap1a immunity protein domain-containing protein</fullName>
    </recommendedName>
</protein>
<dbReference type="EMBL" id="JANUGU010000006">
    <property type="protein sequence ID" value="MCS0659761.1"/>
    <property type="molecule type" value="Genomic_DNA"/>
</dbReference>
<evidence type="ECO:0008006" key="4">
    <source>
        <dbReference type="Google" id="ProtNLM"/>
    </source>
</evidence>
<evidence type="ECO:0000256" key="1">
    <source>
        <dbReference type="SAM" id="SignalP"/>
    </source>
</evidence>
<dbReference type="RefSeq" id="WP_258812956.1">
    <property type="nucleotide sequence ID" value="NZ_JANUGU010000006.1"/>
</dbReference>
<evidence type="ECO:0000313" key="2">
    <source>
        <dbReference type="EMBL" id="MCS0659761.1"/>
    </source>
</evidence>
<keyword evidence="1" id="KW-0732">Signal</keyword>
<organism evidence="2 3">
    <name type="scientific">Massilia terrae</name>
    <dbReference type="NCBI Taxonomy" id="1811224"/>
    <lineage>
        <taxon>Bacteria</taxon>
        <taxon>Pseudomonadati</taxon>
        <taxon>Pseudomonadota</taxon>
        <taxon>Betaproteobacteria</taxon>
        <taxon>Burkholderiales</taxon>
        <taxon>Oxalobacteraceae</taxon>
        <taxon>Telluria group</taxon>
        <taxon>Massilia</taxon>
    </lineage>
</organism>
<proteinExistence type="predicted"/>
<evidence type="ECO:0000313" key="3">
    <source>
        <dbReference type="Proteomes" id="UP001204621"/>
    </source>
</evidence>
<sequence length="156" mass="16839">MRRLALSLSLVAATSYAQLPLQPPAPPDEHPPIIDGVTPIPPAVRPPTPWMTVAQLLQLLDPPARAHDRQAAIDAGTRYVMGVFDTAVGKDFCYMDYHDLRRNPARKPSPAALRATVVAGLRAPPPPGHTLNDRASAVLIRIFQGPWACPPEGCCD</sequence>